<dbReference type="PANTHER" id="PTHR40387:SF4">
    <property type="entry name" value="PROTEIN FAM240C"/>
    <property type="match status" value="1"/>
</dbReference>
<protein>
    <submittedName>
        <fullName evidence="2">Uncharacterized protein</fullName>
    </submittedName>
</protein>
<accession>A0A401PLS6</accession>
<dbReference type="OMA" id="IKEWNQR"/>
<organism evidence="2 3">
    <name type="scientific">Scyliorhinus torazame</name>
    <name type="common">Cloudy catshark</name>
    <name type="synonym">Catulus torazame</name>
    <dbReference type="NCBI Taxonomy" id="75743"/>
    <lineage>
        <taxon>Eukaryota</taxon>
        <taxon>Metazoa</taxon>
        <taxon>Chordata</taxon>
        <taxon>Craniata</taxon>
        <taxon>Vertebrata</taxon>
        <taxon>Chondrichthyes</taxon>
        <taxon>Elasmobranchii</taxon>
        <taxon>Galeomorphii</taxon>
        <taxon>Galeoidea</taxon>
        <taxon>Carcharhiniformes</taxon>
        <taxon>Scyliorhinidae</taxon>
        <taxon>Scyliorhinus</taxon>
    </lineage>
</organism>
<reference evidence="2 3" key="1">
    <citation type="journal article" date="2018" name="Nat. Ecol. Evol.">
        <title>Shark genomes provide insights into elasmobranch evolution and the origin of vertebrates.</title>
        <authorList>
            <person name="Hara Y"/>
            <person name="Yamaguchi K"/>
            <person name="Onimaru K"/>
            <person name="Kadota M"/>
            <person name="Koyanagi M"/>
            <person name="Keeley SD"/>
            <person name="Tatsumi K"/>
            <person name="Tanaka K"/>
            <person name="Motone F"/>
            <person name="Kageyama Y"/>
            <person name="Nozu R"/>
            <person name="Adachi N"/>
            <person name="Nishimura O"/>
            <person name="Nakagawa R"/>
            <person name="Tanegashima C"/>
            <person name="Kiyatake I"/>
            <person name="Matsumoto R"/>
            <person name="Murakumo K"/>
            <person name="Nishida K"/>
            <person name="Terakita A"/>
            <person name="Kuratani S"/>
            <person name="Sato K"/>
            <person name="Hyodo S Kuraku.S."/>
        </authorList>
    </citation>
    <scope>NUCLEOTIDE SEQUENCE [LARGE SCALE GENOMIC DNA]</scope>
</reference>
<dbReference type="AlphaFoldDB" id="A0A401PLS6"/>
<evidence type="ECO:0000313" key="3">
    <source>
        <dbReference type="Proteomes" id="UP000288216"/>
    </source>
</evidence>
<name>A0A401PLS6_SCYTO</name>
<sequence>EEQPFCQRGKKNPLLEMDRLSYLSSRERAAAPQYDLKAIWEKRIEKQTEWLEQERMRLDKSALSRLIKEWNQRLESKKKLMQKFHEDDKKKPVVPIESPVQQIPSSA</sequence>
<proteinExistence type="predicted"/>
<dbReference type="EMBL" id="BFAA01000837">
    <property type="protein sequence ID" value="GCB74055.1"/>
    <property type="molecule type" value="Genomic_DNA"/>
</dbReference>
<dbReference type="Proteomes" id="UP000288216">
    <property type="component" value="Unassembled WGS sequence"/>
</dbReference>
<gene>
    <name evidence="2" type="ORF">scyTo_0003139</name>
</gene>
<feature type="region of interest" description="Disordered" evidence="1">
    <location>
        <begin position="84"/>
        <end position="107"/>
    </location>
</feature>
<dbReference type="OrthoDB" id="8880235at2759"/>
<evidence type="ECO:0000313" key="2">
    <source>
        <dbReference type="EMBL" id="GCB74055.1"/>
    </source>
</evidence>
<comment type="caution">
    <text evidence="2">The sequence shown here is derived from an EMBL/GenBank/DDBJ whole genome shotgun (WGS) entry which is preliminary data.</text>
</comment>
<dbReference type="InterPro" id="IPR040261">
    <property type="entry name" value="FAM240"/>
</dbReference>
<evidence type="ECO:0000256" key="1">
    <source>
        <dbReference type="SAM" id="MobiDB-lite"/>
    </source>
</evidence>
<feature type="non-terminal residue" evidence="2">
    <location>
        <position position="1"/>
    </location>
</feature>
<keyword evidence="3" id="KW-1185">Reference proteome</keyword>
<dbReference type="PANTHER" id="PTHR40387">
    <property type="entry name" value="PROTEIN FAM240B"/>
    <property type="match status" value="1"/>
</dbReference>